<comment type="subcellular location">
    <subcellularLocation>
        <location evidence="1">Membrane</location>
        <topology evidence="1">Multi-pass membrane protein</topology>
    </subcellularLocation>
</comment>
<keyword evidence="3 6" id="KW-0812">Transmembrane</keyword>
<evidence type="ECO:0000256" key="5">
    <source>
        <dbReference type="ARBA" id="ARBA00023136"/>
    </source>
</evidence>
<feature type="transmembrane region" description="Helical" evidence="6">
    <location>
        <begin position="80"/>
        <end position="100"/>
    </location>
</feature>
<organism evidence="7 8">
    <name type="scientific">Cellulomonas marina</name>
    <dbReference type="NCBI Taxonomy" id="988821"/>
    <lineage>
        <taxon>Bacteria</taxon>
        <taxon>Bacillati</taxon>
        <taxon>Actinomycetota</taxon>
        <taxon>Actinomycetes</taxon>
        <taxon>Micrococcales</taxon>
        <taxon>Cellulomonadaceae</taxon>
        <taxon>Cellulomonas</taxon>
    </lineage>
</organism>
<dbReference type="GO" id="GO:0005886">
    <property type="term" value="C:plasma membrane"/>
    <property type="evidence" value="ECO:0007669"/>
    <property type="project" value="UniProtKB-ARBA"/>
</dbReference>
<keyword evidence="4 6" id="KW-1133">Transmembrane helix</keyword>
<gene>
    <name evidence="7" type="ORF">SAMN05421867_104175</name>
</gene>
<dbReference type="PANTHER" id="PTHR34857">
    <property type="entry name" value="SLL0384 PROTEIN"/>
    <property type="match status" value="1"/>
</dbReference>
<accession>A0A1I0X8I1</accession>
<keyword evidence="5 6" id="KW-0472">Membrane</keyword>
<dbReference type="AlphaFoldDB" id="A0A1I0X8I1"/>
<feature type="transmembrane region" description="Helical" evidence="6">
    <location>
        <begin position="59"/>
        <end position="75"/>
    </location>
</feature>
<sequence length="283" mass="29099">MTATTVPAVDGTGTGAATAPWRRDVTPSVLARRNPTVKLVLLTVVSAAVLLVLDPVTPLVLYALALVGVAAAARVPARTLLVAHGPLLAFAGGVLVVNAVSRPGPVVWSGPGLEVTAPGLSVGTALAARSLLIGVLALGFVRSTDGPTLLASLQADARLPARPAHALLAGYRLLEEMPRTWAQVRHAHAVRAPRRRGGRPALGVRAHGRMVFGLLVSSLRTGERLAATLEQRGLGLGPRTVWRPVRRDRGDVVLALVVLGTLAAVLLVSARLGLLAGPGALTG</sequence>
<dbReference type="OrthoDB" id="6400at2"/>
<proteinExistence type="predicted"/>
<dbReference type="GO" id="GO:0005524">
    <property type="term" value="F:ATP binding"/>
    <property type="evidence" value="ECO:0007669"/>
    <property type="project" value="UniProtKB-KW"/>
</dbReference>
<keyword evidence="8" id="KW-1185">Reference proteome</keyword>
<dbReference type="InterPro" id="IPR003339">
    <property type="entry name" value="ABC/ECF_trnsptr_transmembrane"/>
</dbReference>
<keyword evidence="7" id="KW-0067">ATP-binding</keyword>
<keyword evidence="7" id="KW-0547">Nucleotide-binding</keyword>
<dbReference type="CDD" id="cd16914">
    <property type="entry name" value="EcfT"/>
    <property type="match status" value="1"/>
</dbReference>
<dbReference type="PANTHER" id="PTHR34857:SF2">
    <property type="entry name" value="SLL0384 PROTEIN"/>
    <property type="match status" value="1"/>
</dbReference>
<dbReference type="Proteomes" id="UP000199012">
    <property type="component" value="Unassembled WGS sequence"/>
</dbReference>
<dbReference type="EMBL" id="FOKA01000004">
    <property type="protein sequence ID" value="SFA96736.1"/>
    <property type="molecule type" value="Genomic_DNA"/>
</dbReference>
<evidence type="ECO:0000256" key="4">
    <source>
        <dbReference type="ARBA" id="ARBA00022989"/>
    </source>
</evidence>
<evidence type="ECO:0000256" key="1">
    <source>
        <dbReference type="ARBA" id="ARBA00004141"/>
    </source>
</evidence>
<evidence type="ECO:0000256" key="3">
    <source>
        <dbReference type="ARBA" id="ARBA00022692"/>
    </source>
</evidence>
<evidence type="ECO:0000256" key="2">
    <source>
        <dbReference type="ARBA" id="ARBA00022475"/>
    </source>
</evidence>
<dbReference type="RefSeq" id="WP_090031584.1">
    <property type="nucleotide sequence ID" value="NZ_BONM01000017.1"/>
</dbReference>
<dbReference type="STRING" id="988821.SAMN05421867_104175"/>
<evidence type="ECO:0000313" key="7">
    <source>
        <dbReference type="EMBL" id="SFA96736.1"/>
    </source>
</evidence>
<feature type="transmembrane region" description="Helical" evidence="6">
    <location>
        <begin position="252"/>
        <end position="274"/>
    </location>
</feature>
<dbReference type="Pfam" id="PF02361">
    <property type="entry name" value="CbiQ"/>
    <property type="match status" value="1"/>
</dbReference>
<evidence type="ECO:0000313" key="8">
    <source>
        <dbReference type="Proteomes" id="UP000199012"/>
    </source>
</evidence>
<reference evidence="7 8" key="1">
    <citation type="submission" date="2016-10" db="EMBL/GenBank/DDBJ databases">
        <authorList>
            <person name="de Groot N.N."/>
        </authorList>
    </citation>
    <scope>NUCLEOTIDE SEQUENCE [LARGE SCALE GENOMIC DNA]</scope>
    <source>
        <strain evidence="7 8">CGMCC 4.6945</strain>
    </source>
</reference>
<name>A0A1I0X8I1_9CELL</name>
<evidence type="ECO:0000256" key="6">
    <source>
        <dbReference type="SAM" id="Phobius"/>
    </source>
</evidence>
<feature type="transmembrane region" description="Helical" evidence="6">
    <location>
        <begin position="120"/>
        <end position="141"/>
    </location>
</feature>
<keyword evidence="2" id="KW-1003">Cell membrane</keyword>
<protein>
    <submittedName>
        <fullName evidence="7">Energy-coupling factor transport system permease protein/energy-coupling factor transport system ATP-binding protein</fullName>
    </submittedName>
</protein>
<dbReference type="InterPro" id="IPR051611">
    <property type="entry name" value="ECF_transporter_component"/>
</dbReference>